<accession>A0ABS4QY94</accession>
<comment type="caution">
    <text evidence="1">The sequence shown here is derived from an EMBL/GenBank/DDBJ whole genome shotgun (WGS) entry which is preliminary data.</text>
</comment>
<reference evidence="1 2" key="1">
    <citation type="submission" date="2021-03" db="EMBL/GenBank/DDBJ databases">
        <title>Genomic Encyclopedia of Type Strains, Phase IV (KMG-IV): sequencing the most valuable type-strain genomes for metagenomic binning, comparative biology and taxonomic classification.</title>
        <authorList>
            <person name="Goeker M."/>
        </authorList>
    </citation>
    <scope>NUCLEOTIDE SEQUENCE [LARGE SCALE GENOMIC DNA]</scope>
    <source>
        <strain evidence="1 2">DSM 13372</strain>
    </source>
</reference>
<dbReference type="EMBL" id="JAGILA010000002">
    <property type="protein sequence ID" value="MBP2235617.1"/>
    <property type="molecule type" value="Genomic_DNA"/>
</dbReference>
<dbReference type="RefSeq" id="WP_209601803.1">
    <property type="nucleotide sequence ID" value="NZ_JAGILA010000002.1"/>
</dbReference>
<name>A0ABS4QY94_9HYPH</name>
<dbReference type="Proteomes" id="UP000730739">
    <property type="component" value="Unassembled WGS sequence"/>
</dbReference>
<evidence type="ECO:0008006" key="3">
    <source>
        <dbReference type="Google" id="ProtNLM"/>
    </source>
</evidence>
<sequence length="137" mass="15412">MKTRSEKLKRLVAVQRHLERIAESELAEIASQRGLLSETITSVVDAMGSAHPLHRMFSGYYGSQLGRLVQKDQMLLGIQEVHEARIAKERAKGDRLEESMMDARLMEEREAADAQILDLIDQYVAGHAPASGKVERR</sequence>
<evidence type="ECO:0000313" key="2">
    <source>
        <dbReference type="Proteomes" id="UP000730739"/>
    </source>
</evidence>
<gene>
    <name evidence="1" type="ORF">J2Z31_002109</name>
</gene>
<organism evidence="1 2">
    <name type="scientific">Sinorhizobium kostiense</name>
    <dbReference type="NCBI Taxonomy" id="76747"/>
    <lineage>
        <taxon>Bacteria</taxon>
        <taxon>Pseudomonadati</taxon>
        <taxon>Pseudomonadota</taxon>
        <taxon>Alphaproteobacteria</taxon>
        <taxon>Hyphomicrobiales</taxon>
        <taxon>Rhizobiaceae</taxon>
        <taxon>Sinorhizobium/Ensifer group</taxon>
        <taxon>Sinorhizobium</taxon>
    </lineage>
</organism>
<proteinExistence type="predicted"/>
<evidence type="ECO:0000313" key="1">
    <source>
        <dbReference type="EMBL" id="MBP2235617.1"/>
    </source>
</evidence>
<keyword evidence="2" id="KW-1185">Reference proteome</keyword>
<protein>
    <recommendedName>
        <fullName evidence="3">Flagellar FliJ protein</fullName>
    </recommendedName>
</protein>